<dbReference type="SUPFAM" id="SSF55073">
    <property type="entry name" value="Nucleotide cyclase"/>
    <property type="match status" value="1"/>
</dbReference>
<feature type="domain" description="EAL" evidence="2">
    <location>
        <begin position="516"/>
        <end position="771"/>
    </location>
</feature>
<comment type="caution">
    <text evidence="4">The sequence shown here is derived from an EMBL/GenBank/DDBJ whole genome shotgun (WGS) entry which is preliminary data.</text>
</comment>
<dbReference type="Proteomes" id="UP001266357">
    <property type="component" value="Unassembled WGS sequence"/>
</dbReference>
<reference evidence="4 5" key="1">
    <citation type="submission" date="2023-09" db="EMBL/GenBank/DDBJ databases">
        <authorList>
            <person name="Rey-Velasco X."/>
        </authorList>
    </citation>
    <scope>NUCLEOTIDE SEQUENCE [LARGE SCALE GENOMIC DNA]</scope>
    <source>
        <strain evidence="4 5">W431</strain>
    </source>
</reference>
<dbReference type="Pfam" id="PF00563">
    <property type="entry name" value="EAL"/>
    <property type="match status" value="1"/>
</dbReference>
<dbReference type="RefSeq" id="WP_311581274.1">
    <property type="nucleotide sequence ID" value="NZ_JAVRIF010000005.1"/>
</dbReference>
<dbReference type="SMART" id="SM00052">
    <property type="entry name" value="EAL"/>
    <property type="match status" value="1"/>
</dbReference>
<evidence type="ECO:0000259" key="3">
    <source>
        <dbReference type="PROSITE" id="PS50887"/>
    </source>
</evidence>
<keyword evidence="1" id="KW-1133">Transmembrane helix</keyword>
<dbReference type="InterPro" id="IPR001633">
    <property type="entry name" value="EAL_dom"/>
</dbReference>
<dbReference type="PROSITE" id="PS50883">
    <property type="entry name" value="EAL"/>
    <property type="match status" value="1"/>
</dbReference>
<dbReference type="Gene3D" id="3.30.70.270">
    <property type="match status" value="1"/>
</dbReference>
<keyword evidence="5" id="KW-1185">Reference proteome</keyword>
<dbReference type="InterPro" id="IPR029150">
    <property type="entry name" value="dCache_3"/>
</dbReference>
<dbReference type="Gene3D" id="3.20.20.450">
    <property type="entry name" value="EAL domain"/>
    <property type="match status" value="1"/>
</dbReference>
<proteinExistence type="predicted"/>
<dbReference type="SMART" id="SM00267">
    <property type="entry name" value="GGDEF"/>
    <property type="match status" value="1"/>
</dbReference>
<dbReference type="Pfam" id="PF14827">
    <property type="entry name" value="dCache_3"/>
    <property type="match status" value="1"/>
</dbReference>
<dbReference type="PANTHER" id="PTHR33121">
    <property type="entry name" value="CYCLIC DI-GMP PHOSPHODIESTERASE PDEF"/>
    <property type="match status" value="1"/>
</dbReference>
<keyword evidence="1" id="KW-0812">Transmembrane</keyword>
<dbReference type="PANTHER" id="PTHR33121:SF70">
    <property type="entry name" value="SIGNALING PROTEIN YKOW"/>
    <property type="match status" value="1"/>
</dbReference>
<dbReference type="InterPro" id="IPR035919">
    <property type="entry name" value="EAL_sf"/>
</dbReference>
<dbReference type="PROSITE" id="PS50887">
    <property type="entry name" value="GGDEF"/>
    <property type="match status" value="1"/>
</dbReference>
<protein>
    <submittedName>
        <fullName evidence="4">EAL domain-containing protein</fullName>
    </submittedName>
</protein>
<dbReference type="EMBL" id="JAVRIF010000005">
    <property type="protein sequence ID" value="MDT0603967.1"/>
    <property type="molecule type" value="Genomic_DNA"/>
</dbReference>
<name>A0ABU3A1B5_9GAMM</name>
<dbReference type="NCBIfam" id="TIGR00254">
    <property type="entry name" value="GGDEF"/>
    <property type="match status" value="1"/>
</dbReference>
<dbReference type="Gene3D" id="6.10.340.10">
    <property type="match status" value="1"/>
</dbReference>
<accession>A0ABU3A1B5</accession>
<dbReference type="InterPro" id="IPR000160">
    <property type="entry name" value="GGDEF_dom"/>
</dbReference>
<keyword evidence="1" id="KW-0472">Membrane</keyword>
<dbReference type="InterPro" id="IPR043128">
    <property type="entry name" value="Rev_trsase/Diguanyl_cyclase"/>
</dbReference>
<organism evidence="4 5">
    <name type="scientific">Thalassotalea castellviae</name>
    <dbReference type="NCBI Taxonomy" id="3075612"/>
    <lineage>
        <taxon>Bacteria</taxon>
        <taxon>Pseudomonadati</taxon>
        <taxon>Pseudomonadota</taxon>
        <taxon>Gammaproteobacteria</taxon>
        <taxon>Alteromonadales</taxon>
        <taxon>Colwelliaceae</taxon>
        <taxon>Thalassotalea</taxon>
    </lineage>
</organism>
<evidence type="ECO:0000256" key="1">
    <source>
        <dbReference type="SAM" id="Phobius"/>
    </source>
</evidence>
<evidence type="ECO:0000259" key="2">
    <source>
        <dbReference type="PROSITE" id="PS50883"/>
    </source>
</evidence>
<evidence type="ECO:0000313" key="5">
    <source>
        <dbReference type="Proteomes" id="UP001266357"/>
    </source>
</evidence>
<gene>
    <name evidence="4" type="ORF">RM573_10210</name>
</gene>
<feature type="domain" description="GGDEF" evidence="3">
    <location>
        <begin position="370"/>
        <end position="507"/>
    </location>
</feature>
<dbReference type="CDD" id="cd01948">
    <property type="entry name" value="EAL"/>
    <property type="match status" value="1"/>
</dbReference>
<sequence>MLTRLSIRSQVAWLSALLIVITAITLTTSYAFRTAQLTEKQIERQMRYAQNVLTEYLSSQEQLLVTATRVLTADFGFKQAIATRDKNTIESVLLNHGERINADLMVMVDLQGELISISAKQKVTNAQVTEKVKKLISSSNLTQFLVLNNRIYQLIILPVKAPREIGYAIVGFQLSKASLVNLKNLTSLDITLVVREQNIVSSISDLENDNNDLSIAPITTLDLLISKTNYFNKKVPFDENAGISALLSTSLKEVHEEFNQLISSILFIALLIILISMFLSRLLSKGISTPLNYLMKLTARISRGELKIEKNEHRLPTEFNELYYAFSTMGEAISHREKEIKFQAEHDHLTGLYNRQMLLNIIDKCISANANLLLASINIKGFNQINDTIGPENGDVILKELAKRLQDSINAHHENINLGAAGRIDSDEFILVLAIADLKEIEPELLSLHDRLTQAYWVDDIKMNLELHIGSVNSIMHGKTPELLMRRVIMAMRSATKEQKAIRQYEDGEDEAYLEKIQMIEELRMAIHSENSPLFLNYQPKLNLSNNKIEKAEALIRWINKAGNFVNPEHFVSLAEKSGLIVSLTHWVIKNVAMQMEKWNEIGLSIRVSVNLSAQDIQHPEFVDYLLSTIEKYNVSPNQLTLELTERDLAENEEIVIERLSHLQTLGFQISVDDYGIGQSSLSKLKTLPVDELKIDKCFILSLEACPKDQDIVSSTISLGHKLNMQVVAEGVENKESLALLASYGCEYAQGYYISRPIDADTFVEWYKNYVPNY</sequence>
<dbReference type="Pfam" id="PF00990">
    <property type="entry name" value="GGDEF"/>
    <property type="match status" value="1"/>
</dbReference>
<dbReference type="InterPro" id="IPR050706">
    <property type="entry name" value="Cyclic-di-GMP_PDE-like"/>
</dbReference>
<dbReference type="SUPFAM" id="SSF141868">
    <property type="entry name" value="EAL domain-like"/>
    <property type="match status" value="1"/>
</dbReference>
<dbReference type="CDD" id="cd01949">
    <property type="entry name" value="GGDEF"/>
    <property type="match status" value="1"/>
</dbReference>
<evidence type="ECO:0000313" key="4">
    <source>
        <dbReference type="EMBL" id="MDT0603967.1"/>
    </source>
</evidence>
<dbReference type="InterPro" id="IPR029787">
    <property type="entry name" value="Nucleotide_cyclase"/>
</dbReference>
<feature type="transmembrane region" description="Helical" evidence="1">
    <location>
        <begin position="261"/>
        <end position="279"/>
    </location>
</feature>